<reference evidence="2" key="1">
    <citation type="submission" date="2022-02" db="EMBL/GenBank/DDBJ databases">
        <title>Atlantic sturgeon de novo genome assembly.</title>
        <authorList>
            <person name="Stock M."/>
            <person name="Klopp C."/>
            <person name="Guiguen Y."/>
            <person name="Cabau C."/>
            <person name="Parinello H."/>
            <person name="Santidrian Yebra-Pimentel E."/>
            <person name="Kuhl H."/>
            <person name="Dirks R.P."/>
            <person name="Guessner J."/>
            <person name="Wuertz S."/>
            <person name="Du K."/>
            <person name="Schartl M."/>
        </authorList>
    </citation>
    <scope>NUCLEOTIDE SEQUENCE</scope>
    <source>
        <strain evidence="2">STURGEONOMICS-FGT-2020</strain>
        <tissue evidence="2">Whole blood</tissue>
    </source>
</reference>
<feature type="region of interest" description="Disordered" evidence="1">
    <location>
        <begin position="45"/>
        <end position="65"/>
    </location>
</feature>
<evidence type="ECO:0000256" key="1">
    <source>
        <dbReference type="SAM" id="MobiDB-lite"/>
    </source>
</evidence>
<organism evidence="2 3">
    <name type="scientific">Acipenser oxyrinchus oxyrinchus</name>
    <dbReference type="NCBI Taxonomy" id="40147"/>
    <lineage>
        <taxon>Eukaryota</taxon>
        <taxon>Metazoa</taxon>
        <taxon>Chordata</taxon>
        <taxon>Craniata</taxon>
        <taxon>Vertebrata</taxon>
        <taxon>Euteleostomi</taxon>
        <taxon>Actinopterygii</taxon>
        <taxon>Chondrostei</taxon>
        <taxon>Acipenseriformes</taxon>
        <taxon>Acipenseridae</taxon>
        <taxon>Acipenser</taxon>
    </lineage>
</organism>
<feature type="compositionally biased region" description="Basic residues" evidence="1">
    <location>
        <begin position="47"/>
        <end position="57"/>
    </location>
</feature>
<dbReference type="Proteomes" id="UP001230051">
    <property type="component" value="Unassembled WGS sequence"/>
</dbReference>
<gene>
    <name evidence="2" type="ORF">AOXY_G18980</name>
</gene>
<evidence type="ECO:0000313" key="2">
    <source>
        <dbReference type="EMBL" id="KAK1161445.1"/>
    </source>
</evidence>
<proteinExistence type="predicted"/>
<comment type="caution">
    <text evidence="2">The sequence shown here is derived from an EMBL/GenBank/DDBJ whole genome shotgun (WGS) entry which is preliminary data.</text>
</comment>
<dbReference type="AlphaFoldDB" id="A0AAD8FY16"/>
<dbReference type="EMBL" id="JAGXEW010000018">
    <property type="protein sequence ID" value="KAK1161445.1"/>
    <property type="molecule type" value="Genomic_DNA"/>
</dbReference>
<accession>A0AAD8FY16</accession>
<keyword evidence="3" id="KW-1185">Reference proteome</keyword>
<sequence>MHYALIALTEYRDQLITAVSCLRKVFRSLVIAECEKKIQVRTGLHNTNRKPQRKPQKHTTIPSKHYRAPSHHDYMLAIARHLFFNTNALLF</sequence>
<name>A0AAD8FY16_ACIOX</name>
<protein>
    <submittedName>
        <fullName evidence="2">Uncharacterized protein</fullName>
    </submittedName>
</protein>
<evidence type="ECO:0000313" key="3">
    <source>
        <dbReference type="Proteomes" id="UP001230051"/>
    </source>
</evidence>